<sequence>MMLLAVLPHPFSSSLLWLALYALPIPSTHKIQLTLPFSC</sequence>
<dbReference type="HOGENOM" id="CLU_3314653_0_0_10"/>
<reference evidence="1 2" key="1">
    <citation type="submission" date="2013-08" db="EMBL/GenBank/DDBJ databases">
        <authorList>
            <person name="Weinstock G."/>
            <person name="Sodergren E."/>
            <person name="Wylie T."/>
            <person name="Fulton L."/>
            <person name="Fulton R."/>
            <person name="Fronick C."/>
            <person name="O'Laughlin M."/>
            <person name="Godfrey J."/>
            <person name="Miner T."/>
            <person name="Herter B."/>
            <person name="Appelbaum E."/>
            <person name="Cordes M."/>
            <person name="Lek S."/>
            <person name="Wollam A."/>
            <person name="Pepin K.H."/>
            <person name="Palsikar V.B."/>
            <person name="Mitreva M."/>
            <person name="Wilson R.K."/>
        </authorList>
    </citation>
    <scope>NUCLEOTIDE SEQUENCE [LARGE SCALE GENOMIC DNA]</scope>
    <source>
        <strain evidence="1 2">ATCC 15930</strain>
    </source>
</reference>
<comment type="caution">
    <text evidence="1">The sequence shown here is derived from an EMBL/GenBank/DDBJ whole genome shotgun (WGS) entry which is preliminary data.</text>
</comment>
<dbReference type="AlphaFoldDB" id="A0A069QEL6"/>
<dbReference type="EMBL" id="JNGW01000114">
    <property type="protein sequence ID" value="KDR51328.1"/>
    <property type="molecule type" value="Genomic_DNA"/>
</dbReference>
<protein>
    <submittedName>
        <fullName evidence="1">Uncharacterized protein</fullName>
    </submittedName>
</protein>
<keyword evidence="2" id="KW-1185">Reference proteome</keyword>
<dbReference type="Proteomes" id="UP000027442">
    <property type="component" value="Unassembled WGS sequence"/>
</dbReference>
<dbReference type="PATRIC" id="fig|1122985.7.peg.2716"/>
<organism evidence="1 2">
    <name type="scientific">Hoylesella loescheii DSM 19665 = JCM 12249 = ATCC 15930</name>
    <dbReference type="NCBI Taxonomy" id="1122985"/>
    <lineage>
        <taxon>Bacteria</taxon>
        <taxon>Pseudomonadati</taxon>
        <taxon>Bacteroidota</taxon>
        <taxon>Bacteroidia</taxon>
        <taxon>Bacteroidales</taxon>
        <taxon>Prevotellaceae</taxon>
        <taxon>Hoylesella</taxon>
    </lineage>
</organism>
<name>A0A069QEL6_HOYLO</name>
<gene>
    <name evidence="1" type="ORF">HMPREF1991_02624</name>
</gene>
<proteinExistence type="predicted"/>
<accession>A0A069QEL6</accession>
<evidence type="ECO:0000313" key="1">
    <source>
        <dbReference type="EMBL" id="KDR51328.1"/>
    </source>
</evidence>
<evidence type="ECO:0000313" key="2">
    <source>
        <dbReference type="Proteomes" id="UP000027442"/>
    </source>
</evidence>